<dbReference type="PANTHER" id="PTHR36837:SF5">
    <property type="entry name" value="POLY-3-HYDROXYBUTYRATE SYNTHASE"/>
    <property type="match status" value="1"/>
</dbReference>
<keyword evidence="4" id="KW-0012">Acyltransferase</keyword>
<dbReference type="PANTHER" id="PTHR36837">
    <property type="entry name" value="POLY(3-HYDROXYALKANOATE) POLYMERASE SUBUNIT PHAC"/>
    <property type="match status" value="1"/>
</dbReference>
<proteinExistence type="predicted"/>
<dbReference type="AlphaFoldDB" id="A0A512JE18"/>
<dbReference type="GO" id="GO:0016746">
    <property type="term" value="F:acyltransferase activity"/>
    <property type="evidence" value="ECO:0007669"/>
    <property type="project" value="UniProtKB-KW"/>
</dbReference>
<accession>A0A512JE18</accession>
<evidence type="ECO:0000313" key="6">
    <source>
        <dbReference type="EMBL" id="GEP08196.1"/>
    </source>
</evidence>
<keyword evidence="2" id="KW-0963">Cytoplasm</keyword>
<dbReference type="InterPro" id="IPR010941">
    <property type="entry name" value="PhaC_N"/>
</dbReference>
<evidence type="ECO:0000313" key="7">
    <source>
        <dbReference type="Proteomes" id="UP000321750"/>
    </source>
</evidence>
<gene>
    <name evidence="6" type="ORF">MGN01_00410</name>
</gene>
<evidence type="ECO:0000256" key="3">
    <source>
        <dbReference type="ARBA" id="ARBA00022679"/>
    </source>
</evidence>
<evidence type="ECO:0000259" key="5">
    <source>
        <dbReference type="Pfam" id="PF07167"/>
    </source>
</evidence>
<dbReference type="SUPFAM" id="SSF53474">
    <property type="entry name" value="alpha/beta-Hydrolases"/>
    <property type="match status" value="1"/>
</dbReference>
<name>A0A512JE18_9HYPH</name>
<dbReference type="RefSeq" id="WP_238257689.1">
    <property type="nucleotide sequence ID" value="NZ_BJZV01000001.1"/>
</dbReference>
<protein>
    <submittedName>
        <fullName evidence="6">Class I poly(R)-hydroxyalkanoic acid synthase</fullName>
    </submittedName>
</protein>
<dbReference type="Proteomes" id="UP000321750">
    <property type="component" value="Unassembled WGS sequence"/>
</dbReference>
<evidence type="ECO:0000256" key="2">
    <source>
        <dbReference type="ARBA" id="ARBA00022490"/>
    </source>
</evidence>
<comment type="caution">
    <text evidence="6">The sequence shown here is derived from an EMBL/GenBank/DDBJ whole genome shotgun (WGS) entry which is preliminary data.</text>
</comment>
<evidence type="ECO:0000256" key="1">
    <source>
        <dbReference type="ARBA" id="ARBA00004496"/>
    </source>
</evidence>
<sequence length="598" mass="66327">MSDVPKPAAPDLEAISRNAAALAEGFGRMSASYLAPLDVKPNGRGGPADEMGEMTRTLTKVAETWMSDPQRAMQAQAQLGQAFMSLWNSTWNRMQGVDAEPAIATDPKDKRFADPEWSTNPIFDLIKQSYLITARWAEGLVENAEGIDAHTRHKAEFYLRQLLAAYSPSNFVMTNPELLRHTLAENGENLVRGLKMLEEDLQAGGGELRVRQTDVTAFKFGEDVAVTPGEVVYRNDLMELIQYAPKTETVLKRPFLIVPPWINKFYILDLNPAKSFIGWMVSQGLTVFVISWVNPDERHRDKDFESYMREGIETAIDQIGVATGENEVSAAGYCVGGTLLAVTLAMQAATGNTRIKSATFLTTQVDFTHAGDLKVFADEEQIKVIEERMKERGYLDGSRMASAFNMLRPSDLIWSYVVNNYVKGKAPLPFDLLYWNADSTRMPEANHSFYLRNCYLKNNLAKGKMVLGNVKLDLKKVKVPIFNLATREDHIAPALSVFEGSSKFGGPIDFVLAGSGHIAGVVNPPGKKAKYGFRIGGPAKGRFEDWVQAATEHEGSWWPYWFSWLEAQAPERVPARVPGEGALPSLGPAPGTYVRMKC</sequence>
<dbReference type="NCBIfam" id="TIGR01838">
    <property type="entry name" value="PHA_synth_I"/>
    <property type="match status" value="1"/>
</dbReference>
<keyword evidence="7" id="KW-1185">Reference proteome</keyword>
<evidence type="ECO:0000256" key="4">
    <source>
        <dbReference type="ARBA" id="ARBA00023315"/>
    </source>
</evidence>
<dbReference type="Pfam" id="PF07167">
    <property type="entry name" value="PhaC_N"/>
    <property type="match status" value="1"/>
</dbReference>
<dbReference type="InterPro" id="IPR029058">
    <property type="entry name" value="AB_hydrolase_fold"/>
</dbReference>
<keyword evidence="3" id="KW-0808">Transferase</keyword>
<reference evidence="6 7" key="1">
    <citation type="submission" date="2019-07" db="EMBL/GenBank/DDBJ databases">
        <title>Whole genome shotgun sequence of Methylobacterium gnaphalii NBRC 107716.</title>
        <authorList>
            <person name="Hosoyama A."/>
            <person name="Uohara A."/>
            <person name="Ohji S."/>
            <person name="Ichikawa N."/>
        </authorList>
    </citation>
    <scope>NUCLEOTIDE SEQUENCE [LARGE SCALE GENOMIC DNA]</scope>
    <source>
        <strain evidence="6 7">NBRC 107716</strain>
    </source>
</reference>
<dbReference type="EMBL" id="BJZV01000001">
    <property type="protein sequence ID" value="GEP08196.1"/>
    <property type="molecule type" value="Genomic_DNA"/>
</dbReference>
<dbReference type="InterPro" id="IPR051321">
    <property type="entry name" value="PHA/PHB_synthase"/>
</dbReference>
<dbReference type="Gene3D" id="3.40.50.1820">
    <property type="entry name" value="alpha/beta hydrolase"/>
    <property type="match status" value="1"/>
</dbReference>
<feature type="domain" description="Poly-beta-hydroxybutyrate polymerase N-terminal" evidence="5">
    <location>
        <begin position="108"/>
        <end position="280"/>
    </location>
</feature>
<dbReference type="GO" id="GO:0042619">
    <property type="term" value="P:poly-hydroxybutyrate biosynthetic process"/>
    <property type="evidence" value="ECO:0007669"/>
    <property type="project" value="InterPro"/>
</dbReference>
<dbReference type="InterPro" id="IPR010963">
    <property type="entry name" value="PHA_synth_I"/>
</dbReference>
<dbReference type="GO" id="GO:0005737">
    <property type="term" value="C:cytoplasm"/>
    <property type="evidence" value="ECO:0007669"/>
    <property type="project" value="UniProtKB-SubCell"/>
</dbReference>
<comment type="subcellular location">
    <subcellularLocation>
        <location evidence="1">Cytoplasm</location>
    </subcellularLocation>
</comment>
<organism evidence="6 7">
    <name type="scientific">Methylobacterium gnaphalii</name>
    <dbReference type="NCBI Taxonomy" id="1010610"/>
    <lineage>
        <taxon>Bacteria</taxon>
        <taxon>Pseudomonadati</taxon>
        <taxon>Pseudomonadota</taxon>
        <taxon>Alphaproteobacteria</taxon>
        <taxon>Hyphomicrobiales</taxon>
        <taxon>Methylobacteriaceae</taxon>
        <taxon>Methylobacterium</taxon>
    </lineage>
</organism>